<dbReference type="Pfam" id="PF08707">
    <property type="entry name" value="PriCT_2"/>
    <property type="match status" value="1"/>
</dbReference>
<sequence>MRLGMAAKAAGLAFEDWHAWSETAGNYRDESDCLSTWNSMKGEGIGAGTLFAAARAAGWQDTTDGSPAPVHPVFDSRPVNRQTEDRSERARTAQEPQTPRREGKGTFADPAALWSRFEPAPAAHDYLTRKGIAPDGLRIASAGLTIAGHDCAGWLALPVWNIERGELQSLQLVSPEAGPPKLSLPGCRIAGGALAVHQDAPEGRPSPEAFAGGVAYLAEGVATAASLYQATGRAAVACFGKGNLDTIARALRQHYPGLRLVLCPDRGAEHQAAAIAAGIGGPVAWVALPESCPPNYDANDYAAAHGLDGLAELLKTERTPPQRFRPVSAAELVSRPPVRWRVRGVLPLEGIAAFYGPPSCGKSFLALDLLAAIAAGRDWFACRVKPAPVLYIGLEGEAGIAQRVRAHQARHGIADAMRFILAPLDLRQPQDRADIISAARAAGQPGGVLCIDTLAASAPGMDENTSADMGEVIAALKALQAELGGLVLAVHHTGKDSTKGLRGHSSLLGALDAAIEVTRTDDRREWRTAKSKDGSDGDAHPFRLEVVELETDEDGEPVTSCVVAPEERAADALRRVALPGGGNMRLAFDAIAAALKDARAYGMASAPPGRPCIPLETATTAAGNALPCEPKRRRERAQAAITGLVGRGNLGHAEGWIWLS</sequence>
<keyword evidence="4" id="KW-1185">Reference proteome</keyword>
<dbReference type="InterPro" id="IPR014819">
    <property type="entry name" value="PriCT_2"/>
</dbReference>
<dbReference type="CDD" id="cd01029">
    <property type="entry name" value="TOPRIM_primases"/>
    <property type="match status" value="1"/>
</dbReference>
<organism evidence="3 4">
    <name type="scientific">Thauera aromatica K172</name>
    <dbReference type="NCBI Taxonomy" id="44139"/>
    <lineage>
        <taxon>Bacteria</taxon>
        <taxon>Pseudomonadati</taxon>
        <taxon>Pseudomonadota</taxon>
        <taxon>Betaproteobacteria</taxon>
        <taxon>Rhodocyclales</taxon>
        <taxon>Zoogloeaceae</taxon>
        <taxon>Thauera</taxon>
    </lineage>
</organism>
<feature type="domain" description="AAA+ ATPase" evidence="2">
    <location>
        <begin position="348"/>
        <end position="521"/>
    </location>
</feature>
<protein>
    <submittedName>
        <fullName evidence="3">Putative DNA primase</fullName>
    </submittedName>
</protein>
<feature type="region of interest" description="Disordered" evidence="1">
    <location>
        <begin position="60"/>
        <end position="107"/>
    </location>
</feature>
<evidence type="ECO:0000313" key="4">
    <source>
        <dbReference type="Proteomes" id="UP000241885"/>
    </source>
</evidence>
<dbReference type="Pfam" id="PF13481">
    <property type="entry name" value="AAA_25"/>
    <property type="match status" value="1"/>
</dbReference>
<dbReference type="KEGG" id="tak:Tharo_2888"/>
<gene>
    <name evidence="3" type="ORF">Tharo_2888</name>
</gene>
<name>A0A2R4BQZ1_THAAR</name>
<dbReference type="SUPFAM" id="SSF52540">
    <property type="entry name" value="P-loop containing nucleoside triphosphate hydrolases"/>
    <property type="match status" value="1"/>
</dbReference>
<proteinExistence type="predicted"/>
<dbReference type="InterPro" id="IPR006171">
    <property type="entry name" value="TOPRIM_dom"/>
</dbReference>
<evidence type="ECO:0000259" key="2">
    <source>
        <dbReference type="SMART" id="SM00382"/>
    </source>
</evidence>
<reference evidence="3 4" key="1">
    <citation type="submission" date="2018-03" db="EMBL/GenBank/DDBJ databases">
        <title>Complete genome sequence of Thauera aromatica, a model organism for studying aromatic compound degradation under denitrifying conditions.</title>
        <authorList>
            <person name="Lo H.-Y."/>
            <person name="Goris T."/>
            <person name="Boll M."/>
            <person name="Mueller J.A."/>
        </authorList>
    </citation>
    <scope>NUCLEOTIDE SEQUENCE [LARGE SCALE GENOMIC DNA]</scope>
    <source>
        <strain evidence="3 4">K172</strain>
    </source>
</reference>
<dbReference type="AlphaFoldDB" id="A0A2R4BQZ1"/>
<dbReference type="SMART" id="SM00382">
    <property type="entry name" value="AAA"/>
    <property type="match status" value="1"/>
</dbReference>
<dbReference type="GO" id="GO:0016817">
    <property type="term" value="F:hydrolase activity, acting on acid anhydrides"/>
    <property type="evidence" value="ECO:0007669"/>
    <property type="project" value="InterPro"/>
</dbReference>
<dbReference type="Gene3D" id="3.40.50.300">
    <property type="entry name" value="P-loop containing nucleotide triphosphate hydrolases"/>
    <property type="match status" value="1"/>
</dbReference>
<evidence type="ECO:0000313" key="3">
    <source>
        <dbReference type="EMBL" id="AVR89769.1"/>
    </source>
</evidence>
<evidence type="ECO:0000256" key="1">
    <source>
        <dbReference type="SAM" id="MobiDB-lite"/>
    </source>
</evidence>
<dbReference type="Proteomes" id="UP000241885">
    <property type="component" value="Chromosome"/>
</dbReference>
<dbReference type="EMBL" id="CP028339">
    <property type="protein sequence ID" value="AVR89769.1"/>
    <property type="molecule type" value="Genomic_DNA"/>
</dbReference>
<dbReference type="InterPro" id="IPR034154">
    <property type="entry name" value="TOPRIM_DnaG/twinkle"/>
</dbReference>
<feature type="compositionally biased region" description="Basic and acidic residues" evidence="1">
    <location>
        <begin position="82"/>
        <end position="104"/>
    </location>
</feature>
<dbReference type="InterPro" id="IPR027417">
    <property type="entry name" value="P-loop_NTPase"/>
</dbReference>
<dbReference type="InterPro" id="IPR003593">
    <property type="entry name" value="AAA+_ATPase"/>
</dbReference>
<dbReference type="Pfam" id="PF13362">
    <property type="entry name" value="Toprim_3"/>
    <property type="match status" value="1"/>
</dbReference>
<accession>A0A2R4BQZ1</accession>